<sequence length="451" mass="51969">MITQKRLSFDFVAPTKRCKSEHHAPIDMARNKLCKEKLAALQQLCVEHEKHLAEEYFLSQKNHVLDFDIWRKNLPTAYQTHLKDNEFEIGDLEEEFAIFDEPATPSTVVRQQSTSDALELSPIVPAVVQEAEMTTVSSMIDFSNFASTSVPNTPIVIKAEIPNDQQRVSSINMQQSYVSSTLHNGEMSPNIAQTPESITTPSTSVQIDTRIVPTDDYSSSVESSDHKPRLAIDNKFSRQQDANVERVAKQEANILRRIAELRREGLWSTAKMPKCMDPPRSKTHWDYVLEEMQWMAVDFEQERKWKRNASKKLVIAVARQKRELDDRERKIEIDKEKELKRVASFMAREIRQFWNSVEKVVEYKTENIIEAKKKRALDKHLDFIVNQTEKYSSLISEGLNKTVMTGHGDSEYEDENSSEDDESTIARAEIDIDQKQVSEEIALLQKESEMD</sequence>
<organism evidence="6 7">
    <name type="scientific">Romanomermis culicivorax</name>
    <name type="common">Nematode worm</name>
    <dbReference type="NCBI Taxonomy" id="13658"/>
    <lineage>
        <taxon>Eukaryota</taxon>
        <taxon>Metazoa</taxon>
        <taxon>Ecdysozoa</taxon>
        <taxon>Nematoda</taxon>
        <taxon>Enoplea</taxon>
        <taxon>Dorylaimia</taxon>
        <taxon>Mermithida</taxon>
        <taxon>Mermithoidea</taxon>
        <taxon>Mermithidae</taxon>
        <taxon>Romanomermis</taxon>
    </lineage>
</organism>
<evidence type="ECO:0000313" key="6">
    <source>
        <dbReference type="Proteomes" id="UP000887565"/>
    </source>
</evidence>
<keyword evidence="4" id="KW-0067">ATP-binding</keyword>
<dbReference type="InterPro" id="IPR050520">
    <property type="entry name" value="INO80/SWR1_helicase"/>
</dbReference>
<evidence type="ECO:0000256" key="2">
    <source>
        <dbReference type="ARBA" id="ARBA00022741"/>
    </source>
</evidence>
<dbReference type="GO" id="GO:0003677">
    <property type="term" value="F:DNA binding"/>
    <property type="evidence" value="ECO:0007669"/>
    <property type="project" value="UniProtKB-KW"/>
</dbReference>
<dbReference type="GO" id="GO:0004386">
    <property type="term" value="F:helicase activity"/>
    <property type="evidence" value="ECO:0007669"/>
    <property type="project" value="UniProtKB-KW"/>
</dbReference>
<dbReference type="GO" id="GO:0016887">
    <property type="term" value="F:ATP hydrolysis activity"/>
    <property type="evidence" value="ECO:0007669"/>
    <property type="project" value="TreeGrafter"/>
</dbReference>
<name>A0A915JA00_ROMCU</name>
<dbReference type="Pfam" id="PF07529">
    <property type="entry name" value="HSA"/>
    <property type="match status" value="1"/>
</dbReference>
<dbReference type="PROSITE" id="PS51204">
    <property type="entry name" value="HSA"/>
    <property type="match status" value="1"/>
</dbReference>
<comment type="subcellular location">
    <subcellularLocation>
        <location evidence="1">Nucleus</location>
    </subcellularLocation>
</comment>
<dbReference type="InterPro" id="IPR014012">
    <property type="entry name" value="HSA_dom"/>
</dbReference>
<dbReference type="GO" id="GO:0042393">
    <property type="term" value="F:histone binding"/>
    <property type="evidence" value="ECO:0007669"/>
    <property type="project" value="TreeGrafter"/>
</dbReference>
<protein>
    <submittedName>
        <fullName evidence="7">HSA domain-containing protein</fullName>
    </submittedName>
</protein>
<accession>A0A915JA00</accession>
<dbReference type="SMART" id="SM00573">
    <property type="entry name" value="HSA"/>
    <property type="match status" value="1"/>
</dbReference>
<keyword evidence="3" id="KW-0347">Helicase</keyword>
<proteinExistence type="predicted"/>
<keyword evidence="2" id="KW-0547">Nucleotide-binding</keyword>
<dbReference type="GO" id="GO:0006338">
    <property type="term" value="P:chromatin remodeling"/>
    <property type="evidence" value="ECO:0007669"/>
    <property type="project" value="TreeGrafter"/>
</dbReference>
<evidence type="ECO:0000313" key="7">
    <source>
        <dbReference type="WBParaSite" id="nRc.2.0.1.t23309-RA"/>
    </source>
</evidence>
<dbReference type="PANTHER" id="PTHR45685">
    <property type="entry name" value="HELICASE SRCAP-RELATED"/>
    <property type="match status" value="1"/>
</dbReference>
<reference evidence="7" key="1">
    <citation type="submission" date="2022-11" db="UniProtKB">
        <authorList>
            <consortium name="WormBaseParasite"/>
        </authorList>
    </citation>
    <scope>IDENTIFICATION</scope>
</reference>
<dbReference type="PANTHER" id="PTHR45685:SF1">
    <property type="entry name" value="HELICASE SRCAP"/>
    <property type="match status" value="1"/>
</dbReference>
<evidence type="ECO:0000256" key="4">
    <source>
        <dbReference type="ARBA" id="ARBA00022840"/>
    </source>
</evidence>
<dbReference type="Proteomes" id="UP000887565">
    <property type="component" value="Unplaced"/>
</dbReference>
<dbReference type="WBParaSite" id="nRc.2.0.1.t23309-RA">
    <property type="protein sequence ID" value="nRc.2.0.1.t23309-RA"/>
    <property type="gene ID" value="nRc.2.0.1.g23309"/>
</dbReference>
<dbReference type="GO" id="GO:0005524">
    <property type="term" value="F:ATP binding"/>
    <property type="evidence" value="ECO:0007669"/>
    <property type="project" value="UniProtKB-KW"/>
</dbReference>
<evidence type="ECO:0000256" key="1">
    <source>
        <dbReference type="ARBA" id="ARBA00004123"/>
    </source>
</evidence>
<dbReference type="AlphaFoldDB" id="A0A915JA00"/>
<feature type="domain" description="HSA" evidence="5">
    <location>
        <begin position="272"/>
        <end position="344"/>
    </location>
</feature>
<evidence type="ECO:0000259" key="5">
    <source>
        <dbReference type="PROSITE" id="PS51204"/>
    </source>
</evidence>
<dbReference type="GO" id="GO:0000812">
    <property type="term" value="C:Swr1 complex"/>
    <property type="evidence" value="ECO:0007669"/>
    <property type="project" value="TreeGrafter"/>
</dbReference>
<keyword evidence="6" id="KW-1185">Reference proteome</keyword>
<evidence type="ECO:0000256" key="3">
    <source>
        <dbReference type="ARBA" id="ARBA00022806"/>
    </source>
</evidence>
<keyword evidence="3" id="KW-0378">Hydrolase</keyword>